<protein>
    <submittedName>
        <fullName evidence="12">Molecular chaperone</fullName>
    </submittedName>
</protein>
<evidence type="ECO:0000259" key="11">
    <source>
        <dbReference type="Pfam" id="PF02753"/>
    </source>
</evidence>
<dbReference type="InterPro" id="IPR008962">
    <property type="entry name" value="PapD-like_sf"/>
</dbReference>
<sequence>MLARWLCVIALLGACSPLASHAALIIGGTRVIYPSDAREVSVQISNQGDSPSLMQAWIDRGDSNAQPDDSDVPFLILPPLSRVEPGGGQILRLTFLGDDSLPTDRESVFWLNILDVPPAPERSADANQPQNILQLAIRSRVKLFYRPAALASQHPNESGMKLRWTVADGGRGIEAHNPTPFYVTLTQVDAMTADGANPLAFDDGMLAPGSRLALPLPTGVYPRQLRFTYINDYGGRVTRDAQLTQP</sequence>
<reference evidence="12 13" key="1">
    <citation type="submission" date="2024-07" db="EMBL/GenBank/DDBJ databases">
        <authorList>
            <person name="Ren Q."/>
        </authorList>
    </citation>
    <scope>NUCLEOTIDE SEQUENCE [LARGE SCALE GENOMIC DNA]</scope>
    <source>
        <strain evidence="12 13">REN37</strain>
    </source>
</reference>
<evidence type="ECO:0000256" key="6">
    <source>
        <dbReference type="ARBA" id="ARBA00023186"/>
    </source>
</evidence>
<keyword evidence="3" id="KW-1029">Fimbrium biogenesis</keyword>
<keyword evidence="7" id="KW-0393">Immunoglobulin domain</keyword>
<dbReference type="PROSITE" id="PS00635">
    <property type="entry name" value="PILI_CHAPERONE"/>
    <property type="match status" value="1"/>
</dbReference>
<evidence type="ECO:0000256" key="8">
    <source>
        <dbReference type="RuleBase" id="RU003918"/>
    </source>
</evidence>
<evidence type="ECO:0000256" key="2">
    <source>
        <dbReference type="ARBA" id="ARBA00007399"/>
    </source>
</evidence>
<comment type="subcellular location">
    <subcellularLocation>
        <location evidence="1 8">Periplasm</location>
    </subcellularLocation>
</comment>
<gene>
    <name evidence="12" type="ORF">AB5I84_13000</name>
</gene>
<evidence type="ECO:0000256" key="7">
    <source>
        <dbReference type="ARBA" id="ARBA00023319"/>
    </source>
</evidence>
<organism evidence="12 13">
    <name type="scientific">Isoalcanivorax beigongshangi</name>
    <dbReference type="NCBI Taxonomy" id="3238810"/>
    <lineage>
        <taxon>Bacteria</taxon>
        <taxon>Pseudomonadati</taxon>
        <taxon>Pseudomonadota</taxon>
        <taxon>Gammaproteobacteria</taxon>
        <taxon>Oceanospirillales</taxon>
        <taxon>Alcanivoracaceae</taxon>
        <taxon>Isoalcanivorax</taxon>
    </lineage>
</organism>
<dbReference type="Pfam" id="PF00345">
    <property type="entry name" value="PapD_N"/>
    <property type="match status" value="1"/>
</dbReference>
<dbReference type="PANTHER" id="PTHR30251">
    <property type="entry name" value="PILUS ASSEMBLY CHAPERONE"/>
    <property type="match status" value="1"/>
</dbReference>
<accession>A0ABV4AMK6</accession>
<dbReference type="InterPro" id="IPR036316">
    <property type="entry name" value="Pili_assmbl_chap_C_dom_sf"/>
</dbReference>
<dbReference type="InterPro" id="IPR001829">
    <property type="entry name" value="Pili_assmbl_chaperone_bac"/>
</dbReference>
<feature type="domain" description="Pili assembly chaperone C-terminal" evidence="11">
    <location>
        <begin position="176"/>
        <end position="237"/>
    </location>
</feature>
<keyword evidence="4 9" id="KW-0732">Signal</keyword>
<dbReference type="PRINTS" id="PR00969">
    <property type="entry name" value="CHAPERONPILI"/>
</dbReference>
<keyword evidence="6 8" id="KW-0143">Chaperone</keyword>
<dbReference type="InterPro" id="IPR050643">
    <property type="entry name" value="Periplasmic_pilus_chap"/>
</dbReference>
<dbReference type="InterPro" id="IPR018046">
    <property type="entry name" value="Pili_assmbl_chaperone_CS"/>
</dbReference>
<comment type="caution">
    <text evidence="12">The sequence shown here is derived from an EMBL/GenBank/DDBJ whole genome shotgun (WGS) entry which is preliminary data.</text>
</comment>
<dbReference type="RefSeq" id="WP_369456346.1">
    <property type="nucleotide sequence ID" value="NZ_JBGCUO010000003.1"/>
</dbReference>
<dbReference type="InterPro" id="IPR016147">
    <property type="entry name" value="Pili_assmbl_chaperone_N"/>
</dbReference>
<dbReference type="Pfam" id="PF02753">
    <property type="entry name" value="PapD_C"/>
    <property type="match status" value="1"/>
</dbReference>
<evidence type="ECO:0000256" key="3">
    <source>
        <dbReference type="ARBA" id="ARBA00022558"/>
    </source>
</evidence>
<dbReference type="SUPFAM" id="SSF49354">
    <property type="entry name" value="PapD-like"/>
    <property type="match status" value="1"/>
</dbReference>
<name>A0ABV4AMK6_9GAMM</name>
<proteinExistence type="inferred from homology"/>
<dbReference type="Gene3D" id="2.60.40.10">
    <property type="entry name" value="Immunoglobulins"/>
    <property type="match status" value="2"/>
</dbReference>
<dbReference type="EMBL" id="JBGCUO010000003">
    <property type="protein sequence ID" value="MEY1663073.1"/>
    <property type="molecule type" value="Genomic_DNA"/>
</dbReference>
<dbReference type="PROSITE" id="PS51257">
    <property type="entry name" value="PROKAR_LIPOPROTEIN"/>
    <property type="match status" value="1"/>
</dbReference>
<keyword evidence="5" id="KW-0574">Periplasm</keyword>
<evidence type="ECO:0000259" key="10">
    <source>
        <dbReference type="Pfam" id="PF00345"/>
    </source>
</evidence>
<evidence type="ECO:0000256" key="9">
    <source>
        <dbReference type="SAM" id="SignalP"/>
    </source>
</evidence>
<dbReference type="SUPFAM" id="SSF49584">
    <property type="entry name" value="Periplasmic chaperone C-domain"/>
    <property type="match status" value="1"/>
</dbReference>
<evidence type="ECO:0000313" key="12">
    <source>
        <dbReference type="EMBL" id="MEY1663073.1"/>
    </source>
</evidence>
<comment type="similarity">
    <text evidence="2 8">Belongs to the periplasmic pilus chaperone family.</text>
</comment>
<dbReference type="InterPro" id="IPR013783">
    <property type="entry name" value="Ig-like_fold"/>
</dbReference>
<evidence type="ECO:0000313" key="13">
    <source>
        <dbReference type="Proteomes" id="UP001562065"/>
    </source>
</evidence>
<evidence type="ECO:0000256" key="5">
    <source>
        <dbReference type="ARBA" id="ARBA00022764"/>
    </source>
</evidence>
<feature type="signal peptide" evidence="9">
    <location>
        <begin position="1"/>
        <end position="22"/>
    </location>
</feature>
<feature type="domain" description="Pili assembly chaperone N-terminal" evidence="10">
    <location>
        <begin position="24"/>
        <end position="150"/>
    </location>
</feature>
<feature type="chain" id="PRO_5045454399" evidence="9">
    <location>
        <begin position="23"/>
        <end position="246"/>
    </location>
</feature>
<evidence type="ECO:0000256" key="1">
    <source>
        <dbReference type="ARBA" id="ARBA00004418"/>
    </source>
</evidence>
<dbReference type="InterPro" id="IPR016148">
    <property type="entry name" value="Pili_assmbl_chaperone_C"/>
</dbReference>
<dbReference type="Proteomes" id="UP001562065">
    <property type="component" value="Unassembled WGS sequence"/>
</dbReference>
<keyword evidence="13" id="KW-1185">Reference proteome</keyword>
<dbReference type="PANTHER" id="PTHR30251:SF2">
    <property type="entry name" value="FIMBRIAL CHAPERONE YADV-RELATED"/>
    <property type="match status" value="1"/>
</dbReference>
<evidence type="ECO:0000256" key="4">
    <source>
        <dbReference type="ARBA" id="ARBA00022729"/>
    </source>
</evidence>